<dbReference type="SUPFAM" id="SSF48371">
    <property type="entry name" value="ARM repeat"/>
    <property type="match status" value="2"/>
</dbReference>
<name>A0A4S4N015_9APHY</name>
<dbReference type="Pfam" id="PF25018">
    <property type="entry name" value="HEAT_IPO9_c"/>
    <property type="match status" value="1"/>
</dbReference>
<evidence type="ECO:0000313" key="4">
    <source>
        <dbReference type="Proteomes" id="UP000308730"/>
    </source>
</evidence>
<dbReference type="OrthoDB" id="431626at2759"/>
<proteinExistence type="predicted"/>
<evidence type="ECO:0000256" key="1">
    <source>
        <dbReference type="ARBA" id="ARBA00022927"/>
    </source>
</evidence>
<sequence length="1527" mass="169355">MPSLTNMRLQYPYIINWQTEIVARIALLKDGQSVDNENIMIMARDKGLMPIFAELAASTNIPDVIRETSFDAIDWHIKAFWNPHSNKVYSELVSYDDPSRMETVRLIIKGLSDPDEDLRLRCGNATTLMLEASVGDNYIVELLLRQMMVGKLQADAVHIISEVIFDFLAFAPTEEKLLPFFPFLMQLRYHILKSHGGLNDGSSASPLTCARMVRIFKTCLEAAVKIKYPSAVAIAVKAILPSWFDVYEAHLSHRAVGMIDQLHGWDVLYMTQQVFESLPALVDTPFMPESMLQTLLSCTLRLLQALYSTFHDIYLSESDGPPENTDHPEEPAHLPEIMYPIFGFISSAIRSQRVMEWFSKDNTKALVEMVLLWSQVMYEDEADFLTRPELFANLTNEHEDICLRVCTFDILTALLKIEPTMSIAAPAIIDASNHMLKTWSKDKGWKPLESSLAVLDSQAKFFTGRFGRECYHVESLLRYFQIAPVHTLNDAPYLQGRFLLFAGQYTSILPLNIFDAYLDAAVDLLRNGTVVKPVRFSALKMLKQFFTAASYPAVLFRGSAPQVEVKQQIRQAVFQGLSDPLRKIRTLSAVTLSLIANSDWPEEYPNLLTSLIELLSSQSTDSVHGAMQVFVEFVKADLTEDQLLPVLRELLPVLLNILGATEQHSPLTRARTITVFNQCVEALYMVKDSYPQAVKEATASVLPVWLDAFKVLLAIDPKQDVENTKNWDGLVVRSQVFKTLDGIHMAFPRVLAPYLPDFLNASLHHLSSLYFTFSHYYISPQSSVPTTSEDDTFDLMQLVVPILDFLTTVARGGKGKDWFNASTLPALTGEVYNWVQMTSDDVSDCYVYEDEWATNANTFISQDSDETAAYSTRVAGFELLATLLERYPKPTGPTFQTSIQRIITDSQHAREAGSDSWWKPLESVLAALGSLSEPILDFIEDEEVSGRPKPIDIESLLSNMIPNLLGLAQYPFLQGRAFVFASQYSKLLPSQMTGQYLEAAVQVVEAAEAGIPVKVSAIKAIHNFFNAASGDEFIHMAPRIAQDIGPFLLVTTEDTLSLVLDTLSVIVETDKAKWVTSELASSLVGAVLAVWTKFNKDPILISILTDILTSLAASSAPGVYETVVRQALPPLCQAISNPSEAWIASAGIELITSLIQGAPDAGLGDGFFAALGPNLFQCLKTAEDRDIIQNGISCLTLIIRKDFEQLRSWSNPSTNENGLDSVLAVVAKQLQGDDESGGLVIGDLIIHLLRKAGQAILPVLPGLLQAMAARMPTVSTATFAQASSLIVPFAFLIHNNQGETVLNLLETTDINGRTGLDILINSWCENAETFQGFWATRISTVALCSLYASERPSLQNLVVKGDIIFKPETDNVIMTRSKTKQIPTEFTSVPFPVKALKLLLHDLQSGGEAAAMGLGDGAHSELTSDDGDEEWTEAEKMNQGFNKEEFAFLSDMLGPRGVAFDNDEALDVHDNDDDDLKADPLSQIDLKEHLLNFFRECAARNTNNFTGVVDQLTAEETLVIRRAVATE</sequence>
<dbReference type="GO" id="GO:0006606">
    <property type="term" value="P:protein import into nucleus"/>
    <property type="evidence" value="ECO:0007669"/>
    <property type="project" value="TreeGrafter"/>
</dbReference>
<dbReference type="Proteomes" id="UP000308730">
    <property type="component" value="Unassembled WGS sequence"/>
</dbReference>
<accession>A0A4S4N015</accession>
<evidence type="ECO:0000313" key="3">
    <source>
        <dbReference type="EMBL" id="THH31021.1"/>
    </source>
</evidence>
<dbReference type="GO" id="GO:0005829">
    <property type="term" value="C:cytosol"/>
    <property type="evidence" value="ECO:0007669"/>
    <property type="project" value="TreeGrafter"/>
</dbReference>
<dbReference type="EMBL" id="SGPM01000060">
    <property type="protein sequence ID" value="THH31021.1"/>
    <property type="molecule type" value="Genomic_DNA"/>
</dbReference>
<dbReference type="PANTHER" id="PTHR10997">
    <property type="entry name" value="IMPORTIN-7, 8, 11"/>
    <property type="match status" value="1"/>
</dbReference>
<evidence type="ECO:0000259" key="2">
    <source>
        <dbReference type="Pfam" id="PF25018"/>
    </source>
</evidence>
<dbReference type="GO" id="GO:0005635">
    <property type="term" value="C:nuclear envelope"/>
    <property type="evidence" value="ECO:0007669"/>
    <property type="project" value="TreeGrafter"/>
</dbReference>
<dbReference type="InterPro" id="IPR016024">
    <property type="entry name" value="ARM-type_fold"/>
</dbReference>
<reference evidence="3 4" key="1">
    <citation type="submission" date="2019-02" db="EMBL/GenBank/DDBJ databases">
        <title>Genome sequencing of the rare red list fungi Antrodiella citrinella (Flaviporus citrinellus).</title>
        <authorList>
            <person name="Buettner E."/>
            <person name="Kellner H."/>
        </authorList>
    </citation>
    <scope>NUCLEOTIDE SEQUENCE [LARGE SCALE GENOMIC DNA]</scope>
    <source>
        <strain evidence="3 4">DSM 108506</strain>
    </source>
</reference>
<keyword evidence="4" id="KW-1185">Reference proteome</keyword>
<protein>
    <recommendedName>
        <fullName evidence="2">Importin-9 central HEAT repeats domain-containing protein</fullName>
    </recommendedName>
</protein>
<dbReference type="InterPro" id="IPR011989">
    <property type="entry name" value="ARM-like"/>
</dbReference>
<dbReference type="PANTHER" id="PTHR10997:SF9">
    <property type="entry name" value="IMPORTIN-9"/>
    <property type="match status" value="1"/>
</dbReference>
<comment type="caution">
    <text evidence="3">The sequence shown here is derived from an EMBL/GenBank/DDBJ whole genome shotgun (WGS) entry which is preliminary data.</text>
</comment>
<gene>
    <name evidence="3" type="ORF">EUX98_g3155</name>
</gene>
<feature type="domain" description="Importin-9 central HEAT repeats" evidence="2">
    <location>
        <begin position="852"/>
        <end position="1069"/>
    </location>
</feature>
<keyword evidence="1" id="KW-0653">Protein transport</keyword>
<dbReference type="InterPro" id="IPR056840">
    <property type="entry name" value="HEAT_IPO9_central"/>
</dbReference>
<keyword evidence="1" id="KW-0813">Transport</keyword>
<organism evidence="3 4">
    <name type="scientific">Antrodiella citrinella</name>
    <dbReference type="NCBI Taxonomy" id="2447956"/>
    <lineage>
        <taxon>Eukaryota</taxon>
        <taxon>Fungi</taxon>
        <taxon>Dikarya</taxon>
        <taxon>Basidiomycota</taxon>
        <taxon>Agaricomycotina</taxon>
        <taxon>Agaricomycetes</taxon>
        <taxon>Polyporales</taxon>
        <taxon>Steccherinaceae</taxon>
        <taxon>Antrodiella</taxon>
    </lineage>
</organism>
<dbReference type="Gene3D" id="1.25.10.10">
    <property type="entry name" value="Leucine-rich Repeat Variant"/>
    <property type="match status" value="2"/>
</dbReference>